<dbReference type="EMBL" id="FMVM01000003">
    <property type="protein sequence ID" value="SCY26852.1"/>
    <property type="molecule type" value="Genomic_DNA"/>
</dbReference>
<proteinExistence type="predicted"/>
<keyword evidence="1" id="KW-0472">Membrane</keyword>
<dbReference type="InterPro" id="IPR046350">
    <property type="entry name" value="Cystatin_sf"/>
</dbReference>
<protein>
    <submittedName>
        <fullName evidence="2">Uncharacterized protein YpmB</fullName>
    </submittedName>
</protein>
<dbReference type="RefSeq" id="WP_090917146.1">
    <property type="nucleotide sequence ID" value="NZ_FMVM01000003.1"/>
</dbReference>
<evidence type="ECO:0000256" key="1">
    <source>
        <dbReference type="SAM" id="Phobius"/>
    </source>
</evidence>
<keyword evidence="1" id="KW-0812">Transmembrane</keyword>
<accession>A0A1G5EIS8</accession>
<keyword evidence="1" id="KW-1133">Transmembrane helix</keyword>
<organism evidence="2 3">
    <name type="scientific">Paenibacillus polysaccharolyticus</name>
    <dbReference type="NCBI Taxonomy" id="582692"/>
    <lineage>
        <taxon>Bacteria</taxon>
        <taxon>Bacillati</taxon>
        <taxon>Bacillota</taxon>
        <taxon>Bacilli</taxon>
        <taxon>Bacillales</taxon>
        <taxon>Paenibacillaceae</taxon>
        <taxon>Paenibacillus</taxon>
    </lineage>
</organism>
<dbReference type="STRING" id="582692.SAMN05720606_103315"/>
<evidence type="ECO:0000313" key="3">
    <source>
        <dbReference type="Proteomes" id="UP000198538"/>
    </source>
</evidence>
<name>A0A1G5EIS8_9BACL</name>
<dbReference type="SUPFAM" id="SSF54403">
    <property type="entry name" value="Cystatin/monellin"/>
    <property type="match status" value="1"/>
</dbReference>
<gene>
    <name evidence="2" type="ORF">SAMN05720606_103315</name>
</gene>
<evidence type="ECO:0000313" key="2">
    <source>
        <dbReference type="EMBL" id="SCY26852.1"/>
    </source>
</evidence>
<reference evidence="3" key="1">
    <citation type="submission" date="2016-10" db="EMBL/GenBank/DDBJ databases">
        <authorList>
            <person name="Varghese N."/>
            <person name="Submissions S."/>
        </authorList>
    </citation>
    <scope>NUCLEOTIDE SEQUENCE [LARGE SCALE GENOMIC DNA]</scope>
    <source>
        <strain evidence="3">BL9</strain>
    </source>
</reference>
<dbReference type="Proteomes" id="UP000198538">
    <property type="component" value="Unassembled WGS sequence"/>
</dbReference>
<dbReference type="Gene3D" id="3.10.450.40">
    <property type="match status" value="2"/>
</dbReference>
<sequence>MKKKKKWIWISLLILVLILIGLQRYYVYVTQDQRQEEALAIESAQNQLGITAPDELRKYVWGEKSGADNIYWTMTAKNKDNQDIMVWVKFDNNNQPVQGAAGVHSELLQNGMTETQIRNRFSSDVPGGEIKRIMPGVVNNIYVWQVYYNDDTHNYYRFYRFSNGEQVDLVYTLPNS</sequence>
<keyword evidence="3" id="KW-1185">Reference proteome</keyword>
<dbReference type="AlphaFoldDB" id="A0A1G5EIS8"/>
<feature type="transmembrane region" description="Helical" evidence="1">
    <location>
        <begin position="7"/>
        <end position="26"/>
    </location>
</feature>